<gene>
    <name evidence="1" type="ORF">QG37_04706</name>
</gene>
<dbReference type="Proteomes" id="UP000037122">
    <property type="component" value="Unassembled WGS sequence"/>
</dbReference>
<reference evidence="2" key="1">
    <citation type="journal article" date="2015" name="BMC Genomics">
        <title>Draft genome of a commonly misdiagnosed multidrug resistant pathogen Candida auris.</title>
        <authorList>
            <person name="Chatterjee S."/>
            <person name="Alampalli S.V."/>
            <person name="Nageshan R.K."/>
            <person name="Chettiar S.T."/>
            <person name="Joshi S."/>
            <person name="Tatu U.S."/>
        </authorList>
    </citation>
    <scope>NUCLEOTIDE SEQUENCE [LARGE SCALE GENOMIC DNA]</scope>
    <source>
        <strain evidence="2">6684</strain>
    </source>
</reference>
<evidence type="ECO:0000313" key="2">
    <source>
        <dbReference type="Proteomes" id="UP000037122"/>
    </source>
</evidence>
<proteinExistence type="predicted"/>
<comment type="caution">
    <text evidence="1">The sequence shown here is derived from an EMBL/GenBank/DDBJ whole genome shotgun (WGS) entry which is preliminary data.</text>
</comment>
<dbReference type="VEuPathDB" id="FungiDB:QG37_04706"/>
<organism evidence="1 2">
    <name type="scientific">Candidozyma auris</name>
    <name type="common">Yeast</name>
    <name type="synonym">Candida auris</name>
    <dbReference type="NCBI Taxonomy" id="498019"/>
    <lineage>
        <taxon>Eukaryota</taxon>
        <taxon>Fungi</taxon>
        <taxon>Dikarya</taxon>
        <taxon>Ascomycota</taxon>
        <taxon>Saccharomycotina</taxon>
        <taxon>Pichiomycetes</taxon>
        <taxon>Metschnikowiaceae</taxon>
        <taxon>Candidozyma</taxon>
    </lineage>
</organism>
<name>A0A0L0NX64_CANAR</name>
<accession>A0A0L0NX64</accession>
<dbReference type="AlphaFoldDB" id="A0A0L0NX64"/>
<protein>
    <submittedName>
        <fullName evidence="1">Uncharacterized protein</fullName>
    </submittedName>
</protein>
<dbReference type="EMBL" id="LGST01000031">
    <property type="protein sequence ID" value="KND98796.1"/>
    <property type="molecule type" value="Genomic_DNA"/>
</dbReference>
<sequence length="56" mass="6841">MYRRSVDMAEMGYRWERNGSPIPPLAMPKYTLMDFIFALEQRIDCRLQKMLSWFLH</sequence>
<evidence type="ECO:0000313" key="1">
    <source>
        <dbReference type="EMBL" id="KND98796.1"/>
    </source>
</evidence>